<proteinExistence type="predicted"/>
<gene>
    <name evidence="1" type="ORF">NCTC11190_00089</name>
</gene>
<dbReference type="SUPFAM" id="SSF56935">
    <property type="entry name" value="Porins"/>
    <property type="match status" value="1"/>
</dbReference>
<protein>
    <recommendedName>
        <fullName evidence="3">TonB-dependent receptor</fullName>
    </recommendedName>
</protein>
<evidence type="ECO:0000313" key="2">
    <source>
        <dbReference type="Proteomes" id="UP000255233"/>
    </source>
</evidence>
<keyword evidence="2" id="KW-1185">Reference proteome</keyword>
<dbReference type="RefSeq" id="WP_027291041.1">
    <property type="nucleotide sequence ID" value="NZ_UGVL01000001.1"/>
</dbReference>
<evidence type="ECO:0008006" key="3">
    <source>
        <dbReference type="Google" id="ProtNLM"/>
    </source>
</evidence>
<dbReference type="AlphaFoldDB" id="A0A379MPZ1"/>
<organism evidence="1 2">
    <name type="scientific">Rikenella microfusus</name>
    <dbReference type="NCBI Taxonomy" id="28139"/>
    <lineage>
        <taxon>Bacteria</taxon>
        <taxon>Pseudomonadati</taxon>
        <taxon>Bacteroidota</taxon>
        <taxon>Bacteroidia</taxon>
        <taxon>Bacteroidales</taxon>
        <taxon>Rikenellaceae</taxon>
        <taxon>Rikenella</taxon>
    </lineage>
</organism>
<name>A0A379MPZ1_9BACT</name>
<dbReference type="Proteomes" id="UP000255233">
    <property type="component" value="Unassembled WGS sequence"/>
</dbReference>
<evidence type="ECO:0000313" key="1">
    <source>
        <dbReference type="EMBL" id="SUE32907.1"/>
    </source>
</evidence>
<accession>A0A379MPZ1</accession>
<dbReference type="OrthoDB" id="1453181at2"/>
<sequence length="804" mass="91768">MRIFIPFFFIFLSLYDKATAQSRQSDPAAERAAWRMDADEDAFGFGPLHAYDSYFGQATGFGFSFMRYRPRGYDWRYRTLRMGGVAFADWFRGAPAWNAVSGLTAVGTAVYDRDRLIPGSVGRSEDRLILPWQQAKGGKIAFSTSNRTYKLRGTAGYNSGENERNGWGYSLFASRSWGRSYSIDGVWNDSWAAFGSLSKRFGGGKHRIALTAWYAPTQRALPSASTAEAYALTGDNLYNPAWGRWDGKQRSANVRKARQPVAMLTHEYASGDRLRIATTLAARLGTESYSGIDWQNAPNPRPDYYRNMPSFQPEGSAIRERVTELWRTDENVRQIDWAALAERNRYDSPRAHYILASRVRDYREFTFQSAAEWRPDNKTLLRGGIELAGAENLNYKRLDDLLGADYWLDVDVFAENPEDIRNNTQSDMRHPNRQVREGEAFGYKYSVQMLAPRLWTRFTKRHREWDFEAAGSLGMAACRRFGYYDKQNFPGSESFGWSPWLTRAEWLVEGGAGYNVGSRFRAGFRFTAQSLAPTPQNAFISPEYRNAYVPGLKNENILGAELRIDYRTPFFRAYFGTFATSLRNRTEVRDFYDDLNHFFCNYLMSGIDTRHLGVELSAEVQLGRQLWLRAAGVLSDNRYTSNPRALELQESTGAETETETVFYKSLRTATGPQTIGVLEIEYTPRSWILSAALNGFAGNYIAPTPLRRTERALEKTDYRILFDQENFGAGATIDLFVGKTFYLGEQRAGIYAGINNVLNRRNIRTGGYESSRLRRNADGDYLPLDSKYYYAQGINFFVTATWRF</sequence>
<dbReference type="STRING" id="880526.GCA_000427365_01349"/>
<dbReference type="EMBL" id="UGVL01000001">
    <property type="protein sequence ID" value="SUE32907.1"/>
    <property type="molecule type" value="Genomic_DNA"/>
</dbReference>
<reference evidence="1 2" key="1">
    <citation type="submission" date="2018-06" db="EMBL/GenBank/DDBJ databases">
        <authorList>
            <consortium name="Pathogen Informatics"/>
            <person name="Doyle S."/>
        </authorList>
    </citation>
    <scope>NUCLEOTIDE SEQUENCE [LARGE SCALE GENOMIC DNA]</scope>
    <source>
        <strain evidence="1 2">NCTC11190</strain>
    </source>
</reference>